<dbReference type="Pfam" id="PF18765">
    <property type="entry name" value="Polbeta"/>
    <property type="match status" value="1"/>
</dbReference>
<dbReference type="SUPFAM" id="SSF81301">
    <property type="entry name" value="Nucleotidyltransferase"/>
    <property type="match status" value="1"/>
</dbReference>
<organism evidence="1 2">
    <name type="scientific">Tessaracoccus flavus</name>
    <dbReference type="NCBI Taxonomy" id="1610493"/>
    <lineage>
        <taxon>Bacteria</taxon>
        <taxon>Bacillati</taxon>
        <taxon>Actinomycetota</taxon>
        <taxon>Actinomycetes</taxon>
        <taxon>Propionibacteriales</taxon>
        <taxon>Propionibacteriaceae</taxon>
        <taxon>Tessaracoccus</taxon>
    </lineage>
</organism>
<dbReference type="RefSeq" id="WP_077343722.1">
    <property type="nucleotide sequence ID" value="NZ_CP019605.1"/>
</dbReference>
<keyword evidence="2" id="KW-1185">Reference proteome</keyword>
<sequence length="197" mass="20471">MRFEVAFGGLIPGASGAVLAVLLRTGVPLTGRQVHGLVRDQCSLWSVQQALASLADLGVVESRAVGRAMVHTINEDHYAIQPLRVLLDPIAALREAVRAVVGSSVDVVVLFGSVARGEATAESDVDLAVVAPSGWEGRTELEDAVRTRLGNDCDVLVFTPEEFGRLAGSGEEPVVAQIVADGVVLLGSLPQATVGVA</sequence>
<dbReference type="AlphaFoldDB" id="A0A1Q2CHH8"/>
<dbReference type="Proteomes" id="UP000188324">
    <property type="component" value="Chromosome"/>
</dbReference>
<dbReference type="Gene3D" id="3.30.460.10">
    <property type="entry name" value="Beta Polymerase, domain 2"/>
    <property type="match status" value="1"/>
</dbReference>
<dbReference type="InterPro" id="IPR041633">
    <property type="entry name" value="Polbeta"/>
</dbReference>
<protein>
    <submittedName>
        <fullName evidence="1">DNA polymerase III subunit beta</fullName>
    </submittedName>
</protein>
<dbReference type="InterPro" id="IPR043519">
    <property type="entry name" value="NT_sf"/>
</dbReference>
<dbReference type="PANTHER" id="PTHR43449:SF3">
    <property type="entry name" value="POLYMERASE NUCLEOTIDYL TRANSFERASE DOMAIN-CONTAINING PROTEIN"/>
    <property type="match status" value="1"/>
</dbReference>
<dbReference type="CDD" id="cd05403">
    <property type="entry name" value="NT_KNTase_like"/>
    <property type="match status" value="1"/>
</dbReference>
<dbReference type="PANTHER" id="PTHR43449">
    <property type="entry name" value="NUCLEOTIDYLTRANSFERASE"/>
    <property type="match status" value="1"/>
</dbReference>
<proteinExistence type="predicted"/>
<evidence type="ECO:0000313" key="2">
    <source>
        <dbReference type="Proteomes" id="UP000188324"/>
    </source>
</evidence>
<reference evidence="1 2" key="1">
    <citation type="journal article" date="2016" name="Int. J. Syst. Evol. Microbiol.">
        <title>Tessaracoccus flavus sp. nov., isolated from the drainage system of a lindane-producing factory.</title>
        <authorList>
            <person name="Kumari R."/>
            <person name="Singh P."/>
            <person name="Schumann P."/>
            <person name="Lal R."/>
        </authorList>
    </citation>
    <scope>NUCLEOTIDE SEQUENCE [LARGE SCALE GENOMIC DNA]</scope>
    <source>
        <strain evidence="1 2">RP1T</strain>
    </source>
</reference>
<evidence type="ECO:0000313" key="1">
    <source>
        <dbReference type="EMBL" id="AQP45515.1"/>
    </source>
</evidence>
<gene>
    <name evidence="1" type="ORF">RPIT_12470</name>
</gene>
<dbReference type="OrthoDB" id="3826063at2"/>
<dbReference type="STRING" id="1610493.RPIT_12470"/>
<accession>A0A1Q2CHH8</accession>
<dbReference type="EMBL" id="CP019605">
    <property type="protein sequence ID" value="AQP45515.1"/>
    <property type="molecule type" value="Genomic_DNA"/>
</dbReference>
<name>A0A1Q2CHH8_9ACTN</name>
<dbReference type="KEGG" id="tfl:RPIT_12470"/>